<dbReference type="Proteomes" id="UP001204798">
    <property type="component" value="Unassembled WGS sequence"/>
</dbReference>
<gene>
    <name evidence="1" type="ORF">M2350_001443</name>
</gene>
<dbReference type="EMBL" id="JANUCP010000002">
    <property type="protein sequence ID" value="MCS3919043.1"/>
    <property type="molecule type" value="Genomic_DNA"/>
</dbReference>
<dbReference type="Pfam" id="PF14100">
    <property type="entry name" value="DUF6807"/>
    <property type="match status" value="1"/>
</dbReference>
<dbReference type="InterPro" id="IPR029475">
    <property type="entry name" value="DUF6807"/>
</dbReference>
<proteinExistence type="predicted"/>
<evidence type="ECO:0000313" key="1">
    <source>
        <dbReference type="EMBL" id="MCS3919043.1"/>
    </source>
</evidence>
<evidence type="ECO:0008006" key="3">
    <source>
        <dbReference type="Google" id="ProtNLM"/>
    </source>
</evidence>
<protein>
    <recommendedName>
        <fullName evidence="3">Methane oxygenase PmoA</fullName>
    </recommendedName>
</protein>
<dbReference type="RefSeq" id="WP_259095130.1">
    <property type="nucleotide sequence ID" value="NZ_CP130454.1"/>
</dbReference>
<keyword evidence="2" id="KW-1185">Reference proteome</keyword>
<evidence type="ECO:0000313" key="2">
    <source>
        <dbReference type="Proteomes" id="UP001204798"/>
    </source>
</evidence>
<organism evidence="1 2">
    <name type="scientific">Candidatus Fervidibacter sacchari</name>
    <dbReference type="NCBI Taxonomy" id="1448929"/>
    <lineage>
        <taxon>Bacteria</taxon>
        <taxon>Candidatus Fervidibacterota</taxon>
        <taxon>Candidatus Fervidibacter</taxon>
    </lineage>
</organism>
<comment type="caution">
    <text evidence="1">The sequence shown here is derived from an EMBL/GenBank/DDBJ whole genome shotgun (WGS) entry which is preliminary data.</text>
</comment>
<name>A0ABT2EM60_9BACT</name>
<accession>A0ABT2EM60</accession>
<reference evidence="1 2" key="1">
    <citation type="submission" date="2022-08" db="EMBL/GenBank/DDBJ databases">
        <title>Bacterial and archaeal communities from various locations to study Microbial Dark Matter (Phase II).</title>
        <authorList>
            <person name="Stepanauskas R."/>
        </authorList>
    </citation>
    <scope>NUCLEOTIDE SEQUENCE [LARGE SCALE GENOMIC DNA]</scope>
    <source>
        <strain evidence="1 2">PD1</strain>
    </source>
</reference>
<sequence>MVRAIMMGAGVLFVAILLVLGKEVRGMSEWVVTVKTEQPLRLAFLQFDAPIPSDAKSAQVVADDGQMRPAQIVKGEGGKTSVVWLEANLPANTQRTYRIQVSPDPAQPKVVLKQEEKWVTVSVNGQLFTRYYFTTEFAKPFCFPLVGPNGKVLTRGFPVEPREGETRDHPHHKGFWVAHGDVNGHDLWSERGKIVHRNFEALESGPLFGLLRARHDWLGADGKKLCEAIQEIRFTALPNMRILDLTQTFVATEGDVNFGDTKEGFVAIRITDELTLSRGTGHILLSTGHRDRDAWGKRASWCLYYGTVGGEPVAIAFFDHKDNRSFPNPWHVRDYGLFANGPFGRKDFGLPPEDVGRLAKGEKLTLRYRIILFSYHPTPEELDEMWAGFVISPSVK</sequence>